<evidence type="ECO:0000259" key="7">
    <source>
        <dbReference type="Pfam" id="PF04952"/>
    </source>
</evidence>
<dbReference type="GO" id="GO:0016788">
    <property type="term" value="F:hydrolase activity, acting on ester bonds"/>
    <property type="evidence" value="ECO:0007669"/>
    <property type="project" value="InterPro"/>
</dbReference>
<dbReference type="CDD" id="cd06909">
    <property type="entry name" value="M14_ASPA"/>
    <property type="match status" value="1"/>
</dbReference>
<comment type="cofactor">
    <cofactor evidence="6">
        <name>Zn(2+)</name>
        <dbReference type="ChEBI" id="CHEBI:29105"/>
    </cofactor>
    <text evidence="6">Binds 1 zinc ion per subunit.</text>
</comment>
<keyword evidence="3 9" id="KW-0378">Hydrolase</keyword>
<evidence type="ECO:0000313" key="9">
    <source>
        <dbReference type="EMBL" id="PFX22815.1"/>
    </source>
</evidence>
<feature type="domain" description="AstE/AspA barrel-sandwich hybrid" evidence="7">
    <location>
        <begin position="258"/>
        <end position="338"/>
    </location>
</feature>
<dbReference type="Pfam" id="PF24827">
    <property type="entry name" value="AstE_AspA_cat"/>
    <property type="match status" value="1"/>
</dbReference>
<name>A0A2B4S2V0_STYPI</name>
<comment type="similarity">
    <text evidence="1">Belongs to the AspA/AstE family. Aspartoacylase subfamily.</text>
</comment>
<dbReference type="GO" id="GO:0046872">
    <property type="term" value="F:metal ion binding"/>
    <property type="evidence" value="ECO:0007669"/>
    <property type="project" value="UniProtKB-KW"/>
</dbReference>
<dbReference type="Pfam" id="PF04952">
    <property type="entry name" value="AstE_AspA_hybrid"/>
    <property type="match status" value="1"/>
</dbReference>
<accession>A0A2B4S2V0</accession>
<evidence type="ECO:0000259" key="8">
    <source>
        <dbReference type="Pfam" id="PF24827"/>
    </source>
</evidence>
<dbReference type="InterPro" id="IPR050178">
    <property type="entry name" value="AspA/AstE_fam"/>
</dbReference>
<proteinExistence type="inferred from homology"/>
<dbReference type="HAMAP" id="MF_00704">
    <property type="entry name" value="Aspartoacylase"/>
    <property type="match status" value="1"/>
</dbReference>
<evidence type="ECO:0000256" key="3">
    <source>
        <dbReference type="ARBA" id="ARBA00022801"/>
    </source>
</evidence>
<dbReference type="PANTHER" id="PTHR15162">
    <property type="entry name" value="ASPARTOACYLASE"/>
    <property type="match status" value="1"/>
</dbReference>
<feature type="active site" description="Proton donor/acceptor" evidence="5">
    <location>
        <position position="217"/>
    </location>
</feature>
<keyword evidence="10" id="KW-1185">Reference proteome</keyword>
<evidence type="ECO:0000256" key="1">
    <source>
        <dbReference type="ARBA" id="ARBA00006173"/>
    </source>
</evidence>
<feature type="binding site" evidence="6">
    <location>
        <position position="39"/>
    </location>
    <ligand>
        <name>Zn(2+)</name>
        <dbReference type="ChEBI" id="CHEBI:29105"/>
    </ligand>
</feature>
<sequence length="352" mass="39682">MPHRFYKVPFVSLKEEVALKFFTSLHHKDCSQSFNGGTHGNELSGVYLVKNWLRNGAIEIKRNSFRTHAVLANPRAVERCVRFIDVDLNRQIKPENLLSSVKKEEEGCPYEIQRARELYSQFQNEAGRKVIDFWLDLHNATANTGSFFIMSSSMDPFPLHVAAQMQIEFPELRIMLLKEGNFEGHHFGGGQHENSKCASEFPTQGVRDLGVEGMGLEMGPLAHGTLNTAIYNLAKKIVCCVLDQVDKFNNGHEFEEKEIEVFRSLGNIYFPTDAEGELSAMVSPNVEGNDWKPLYPGDPLFLSFSGETIPFTGESVVWPVFINEAAYFPNNIAMTITTKEKITVPTLKLKAN</sequence>
<dbReference type="PANTHER" id="PTHR15162:SF7">
    <property type="entry name" value="SUCCINYLGLUTAMATE DESUCCINYLASE"/>
    <property type="match status" value="1"/>
</dbReference>
<evidence type="ECO:0000313" key="10">
    <source>
        <dbReference type="Proteomes" id="UP000225706"/>
    </source>
</evidence>
<evidence type="ECO:0000256" key="2">
    <source>
        <dbReference type="ARBA" id="ARBA00022723"/>
    </source>
</evidence>
<dbReference type="InterPro" id="IPR055438">
    <property type="entry name" value="AstE_AspA_cat"/>
</dbReference>
<keyword evidence="4 6" id="KW-0862">Zinc</keyword>
<organism evidence="9 10">
    <name type="scientific">Stylophora pistillata</name>
    <name type="common">Smooth cauliflower coral</name>
    <dbReference type="NCBI Taxonomy" id="50429"/>
    <lineage>
        <taxon>Eukaryota</taxon>
        <taxon>Metazoa</taxon>
        <taxon>Cnidaria</taxon>
        <taxon>Anthozoa</taxon>
        <taxon>Hexacorallia</taxon>
        <taxon>Scleractinia</taxon>
        <taxon>Astrocoeniina</taxon>
        <taxon>Pocilloporidae</taxon>
        <taxon>Stylophora</taxon>
    </lineage>
</organism>
<evidence type="ECO:0000256" key="4">
    <source>
        <dbReference type="ARBA" id="ARBA00022833"/>
    </source>
</evidence>
<evidence type="ECO:0000256" key="5">
    <source>
        <dbReference type="PIRSR" id="PIRSR018001-1"/>
    </source>
</evidence>
<dbReference type="SUPFAM" id="SSF53187">
    <property type="entry name" value="Zn-dependent exopeptidases"/>
    <property type="match status" value="1"/>
</dbReference>
<dbReference type="Gene3D" id="3.40.630.10">
    <property type="entry name" value="Zn peptidases"/>
    <property type="match status" value="1"/>
</dbReference>
<dbReference type="InterPro" id="IPR016708">
    <property type="entry name" value="Aspartoacylase"/>
</dbReference>
<feature type="binding site" evidence="6">
    <location>
        <position position="42"/>
    </location>
    <ligand>
        <name>Zn(2+)</name>
        <dbReference type="ChEBI" id="CHEBI:29105"/>
    </ligand>
</feature>
<dbReference type="InterPro" id="IPR007036">
    <property type="entry name" value="Aste_AspA_hybrid_dom"/>
</dbReference>
<reference evidence="10" key="1">
    <citation type="journal article" date="2017" name="bioRxiv">
        <title>Comparative analysis of the genomes of Stylophora pistillata and Acropora digitifera provides evidence for extensive differences between species of corals.</title>
        <authorList>
            <person name="Voolstra C.R."/>
            <person name="Li Y."/>
            <person name="Liew Y.J."/>
            <person name="Baumgarten S."/>
            <person name="Zoccola D."/>
            <person name="Flot J.-F."/>
            <person name="Tambutte S."/>
            <person name="Allemand D."/>
            <person name="Aranda M."/>
        </authorList>
    </citation>
    <scope>NUCLEOTIDE SEQUENCE [LARGE SCALE GENOMIC DNA]</scope>
</reference>
<keyword evidence="2 6" id="KW-0479">Metal-binding</keyword>
<dbReference type="GO" id="GO:0005829">
    <property type="term" value="C:cytosol"/>
    <property type="evidence" value="ECO:0007669"/>
    <property type="project" value="TreeGrafter"/>
</dbReference>
<feature type="domain" description="Succinylglutamate desuccinylase/Aspartoacylase catalytic" evidence="8">
    <location>
        <begin position="36"/>
        <end position="238"/>
    </location>
</feature>
<comment type="caution">
    <text evidence="9">The sequence shown here is derived from an EMBL/GenBank/DDBJ whole genome shotgun (WGS) entry which is preliminary data.</text>
</comment>
<dbReference type="OrthoDB" id="8300214at2759"/>
<dbReference type="STRING" id="50429.A0A2B4S2V0"/>
<dbReference type="AlphaFoldDB" id="A0A2B4S2V0"/>
<dbReference type="PIRSF" id="PIRSF018001">
    <property type="entry name" value="Aspartoacylase"/>
    <property type="match status" value="1"/>
</dbReference>
<protein>
    <submittedName>
        <fullName evidence="9">N-acyl-aromatic-L-amino acid amidohydrolase (Carboxylate-forming)</fullName>
    </submittedName>
</protein>
<dbReference type="Proteomes" id="UP000225706">
    <property type="component" value="Unassembled WGS sequence"/>
</dbReference>
<dbReference type="GO" id="GO:0016811">
    <property type="term" value="F:hydrolase activity, acting on carbon-nitrogen (but not peptide) bonds, in linear amides"/>
    <property type="evidence" value="ECO:0007669"/>
    <property type="project" value="InterPro"/>
</dbReference>
<gene>
    <name evidence="9" type="primary">ACY3</name>
    <name evidence="9" type="ORF">AWC38_SpisGene12665</name>
</gene>
<evidence type="ECO:0000256" key="6">
    <source>
        <dbReference type="PIRSR" id="PIRSR018001-3"/>
    </source>
</evidence>
<dbReference type="EMBL" id="LSMT01000228">
    <property type="protein sequence ID" value="PFX22815.1"/>
    <property type="molecule type" value="Genomic_DNA"/>
</dbReference>
<feature type="binding site" evidence="6">
    <location>
        <position position="138"/>
    </location>
    <ligand>
        <name>Zn(2+)</name>
        <dbReference type="ChEBI" id="CHEBI:29105"/>
    </ligand>
</feature>
<dbReference type="Gene3D" id="2.20.25.160">
    <property type="match status" value="1"/>
</dbReference>